<dbReference type="PANTHER" id="PTHR42908:SF3">
    <property type="entry name" value="ELONGATION FACTOR-LIKE GTPASE 1"/>
    <property type="match status" value="1"/>
</dbReference>
<evidence type="ECO:0000256" key="1">
    <source>
        <dbReference type="ARBA" id="ARBA00022741"/>
    </source>
</evidence>
<feature type="non-terminal residue" evidence="4">
    <location>
        <position position="1"/>
    </location>
</feature>
<dbReference type="PANTHER" id="PTHR42908">
    <property type="entry name" value="TRANSLATION ELONGATION FACTOR-RELATED"/>
    <property type="match status" value="1"/>
</dbReference>
<feature type="domain" description="Elongation factor EFG" evidence="3">
    <location>
        <begin position="27"/>
        <end position="114"/>
    </location>
</feature>
<protein>
    <recommendedName>
        <fullName evidence="3">Elongation factor EFG domain-containing protein</fullName>
    </recommendedName>
</protein>
<dbReference type="GO" id="GO:0005829">
    <property type="term" value="C:cytosol"/>
    <property type="evidence" value="ECO:0007669"/>
    <property type="project" value="TreeGrafter"/>
</dbReference>
<evidence type="ECO:0000256" key="2">
    <source>
        <dbReference type="ARBA" id="ARBA00023134"/>
    </source>
</evidence>
<dbReference type="EMBL" id="BARS01029462">
    <property type="protein sequence ID" value="GAG04805.1"/>
    <property type="molecule type" value="Genomic_DNA"/>
</dbReference>
<dbReference type="Pfam" id="PF00679">
    <property type="entry name" value="EFG_C"/>
    <property type="match status" value="1"/>
</dbReference>
<dbReference type="GO" id="GO:0003746">
    <property type="term" value="F:translation elongation factor activity"/>
    <property type="evidence" value="ECO:0007669"/>
    <property type="project" value="TreeGrafter"/>
</dbReference>
<dbReference type="Gene3D" id="3.30.230.10">
    <property type="match status" value="1"/>
</dbReference>
<keyword evidence="2" id="KW-0342">GTP-binding</keyword>
<accession>X0UGS9</accession>
<organism evidence="4">
    <name type="scientific">marine sediment metagenome</name>
    <dbReference type="NCBI Taxonomy" id="412755"/>
    <lineage>
        <taxon>unclassified sequences</taxon>
        <taxon>metagenomes</taxon>
        <taxon>ecological metagenomes</taxon>
    </lineage>
</organism>
<dbReference type="GO" id="GO:1990904">
    <property type="term" value="C:ribonucleoprotein complex"/>
    <property type="evidence" value="ECO:0007669"/>
    <property type="project" value="TreeGrafter"/>
</dbReference>
<evidence type="ECO:0000313" key="4">
    <source>
        <dbReference type="EMBL" id="GAG04805.1"/>
    </source>
</evidence>
<keyword evidence="1" id="KW-0547">Nucleotide-binding</keyword>
<dbReference type="AlphaFoldDB" id="X0UGS9"/>
<dbReference type="CDD" id="cd03713">
    <property type="entry name" value="EFG_mtEFG_C"/>
    <property type="match status" value="1"/>
</dbReference>
<dbReference type="FunFam" id="3.30.70.240:FF:000001">
    <property type="entry name" value="Elongation factor G"/>
    <property type="match status" value="1"/>
</dbReference>
<evidence type="ECO:0000259" key="3">
    <source>
        <dbReference type="SMART" id="SM00838"/>
    </source>
</evidence>
<name>X0UGS9_9ZZZZ</name>
<comment type="caution">
    <text evidence="4">The sequence shown here is derived from an EMBL/GenBank/DDBJ whole genome shotgun (WGS) entry which is preliminary data.</text>
</comment>
<dbReference type="SUPFAM" id="SSF54980">
    <property type="entry name" value="EF-G C-terminal domain-like"/>
    <property type="match status" value="1"/>
</dbReference>
<proteinExistence type="predicted"/>
<dbReference type="InterPro" id="IPR035649">
    <property type="entry name" value="EFG_V"/>
</dbReference>
<sequence length="134" mass="15033">AIHRGPAQVLPAVRDSIRLSMHHAKAMLLEPLQILQLESPVEYMGDLSKLIQNKRGQLLEMKDDAGHLTVKAKLPVAEMFGFASDLRSATGGRGYQFLVDQMFEKLPEEFQAKTKKQIMERKGLTDAMLGVKEE</sequence>
<dbReference type="InterPro" id="IPR014721">
    <property type="entry name" value="Ribsml_uS5_D2-typ_fold_subgr"/>
</dbReference>
<dbReference type="SMART" id="SM00838">
    <property type="entry name" value="EFG_C"/>
    <property type="match status" value="1"/>
</dbReference>
<gene>
    <name evidence="4" type="ORF">S01H1_46048</name>
</gene>
<reference evidence="4" key="1">
    <citation type="journal article" date="2014" name="Front. Microbiol.">
        <title>High frequency of phylogenetically diverse reductive dehalogenase-homologous genes in deep subseafloor sedimentary metagenomes.</title>
        <authorList>
            <person name="Kawai M."/>
            <person name="Futagami T."/>
            <person name="Toyoda A."/>
            <person name="Takaki Y."/>
            <person name="Nishi S."/>
            <person name="Hori S."/>
            <person name="Arai W."/>
            <person name="Tsubouchi T."/>
            <person name="Morono Y."/>
            <person name="Uchiyama I."/>
            <person name="Ito T."/>
            <person name="Fujiyama A."/>
            <person name="Inagaki F."/>
            <person name="Takami H."/>
        </authorList>
    </citation>
    <scope>NUCLEOTIDE SEQUENCE</scope>
    <source>
        <strain evidence="4">Expedition CK06-06</strain>
    </source>
</reference>
<dbReference type="InterPro" id="IPR035647">
    <property type="entry name" value="EFG_III/V"/>
</dbReference>
<dbReference type="GO" id="GO:0005525">
    <property type="term" value="F:GTP binding"/>
    <property type="evidence" value="ECO:0007669"/>
    <property type="project" value="UniProtKB-KW"/>
</dbReference>
<dbReference type="InterPro" id="IPR000640">
    <property type="entry name" value="EFG_V-like"/>
</dbReference>
<dbReference type="Gene3D" id="3.30.70.240">
    <property type="match status" value="1"/>
</dbReference>
<dbReference type="GO" id="GO:0003924">
    <property type="term" value="F:GTPase activity"/>
    <property type="evidence" value="ECO:0007669"/>
    <property type="project" value="TreeGrafter"/>
</dbReference>